<evidence type="ECO:0000313" key="11">
    <source>
        <dbReference type="EMBL" id="ABF75736.1"/>
    </source>
</evidence>
<proteinExistence type="inferred from homology"/>
<evidence type="ECO:0000256" key="7">
    <source>
        <dbReference type="SAM" id="MobiDB-lite"/>
    </source>
</evidence>
<reference evidence="11" key="1">
    <citation type="submission" date="2006-05" db="EMBL/GenBank/DDBJ databases">
        <title>Complete sequence of chromosome 1 of Burkholderia cenocepacia AU 1054.</title>
        <authorList>
            <consortium name="US DOE Joint Genome Institute"/>
            <person name="Copeland A."/>
            <person name="Lucas S."/>
            <person name="Lapidus A."/>
            <person name="Barry K."/>
            <person name="Detter J.C."/>
            <person name="Glavina del Rio T."/>
            <person name="Hammon N."/>
            <person name="Israni S."/>
            <person name="Dalin E."/>
            <person name="Tice H."/>
            <person name="Pitluck S."/>
            <person name="Chain P."/>
            <person name="Malfatti S."/>
            <person name="Shin M."/>
            <person name="Vergez L."/>
            <person name="Schmutz J."/>
            <person name="Larimer F."/>
            <person name="Land M."/>
            <person name="Hauser L."/>
            <person name="Kyrpides N."/>
            <person name="Lykidis A."/>
            <person name="LiPuma J.J."/>
            <person name="Konstantinidis K."/>
            <person name="Tiedje J.M."/>
            <person name="Richardson P."/>
        </authorList>
    </citation>
    <scope>NUCLEOTIDE SEQUENCE [LARGE SCALE GENOMIC DNA]</scope>
    <source>
        <strain evidence="11">AU 1054</strain>
    </source>
</reference>
<dbReference type="PANTHER" id="PTHR30218">
    <property type="entry name" value="POLYPHOSPHATE KINASE"/>
    <property type="match status" value="1"/>
</dbReference>
<dbReference type="Gene3D" id="3.30.870.10">
    <property type="entry name" value="Endonuclease Chain A"/>
    <property type="match status" value="1"/>
</dbReference>
<feature type="compositionally biased region" description="Basic and acidic residues" evidence="7">
    <location>
        <begin position="755"/>
        <end position="766"/>
    </location>
</feature>
<keyword evidence="4 11" id="KW-0418">Kinase</keyword>
<feature type="compositionally biased region" description="Basic and acidic residues" evidence="7">
    <location>
        <begin position="604"/>
        <end position="618"/>
    </location>
</feature>
<keyword evidence="1 6" id="KW-0597">Phosphoprotein</keyword>
<dbReference type="EMBL" id="CP000378">
    <property type="protein sequence ID" value="ABF75736.1"/>
    <property type="molecule type" value="Genomic_DNA"/>
</dbReference>
<feature type="region of interest" description="Disordered" evidence="7">
    <location>
        <begin position="596"/>
        <end position="766"/>
    </location>
</feature>
<dbReference type="InterPro" id="IPR003414">
    <property type="entry name" value="PP_kinase"/>
</dbReference>
<dbReference type="NCBIfam" id="TIGR03705">
    <property type="entry name" value="poly_P_kin"/>
    <property type="match status" value="1"/>
</dbReference>
<feature type="domain" description="Polyphosphate kinase C-terminal" evidence="10">
    <location>
        <begin position="398"/>
        <end position="563"/>
    </location>
</feature>
<evidence type="ECO:0000256" key="6">
    <source>
        <dbReference type="RuleBase" id="RU003800"/>
    </source>
</evidence>
<keyword evidence="2 6" id="KW-0808">Transferase</keyword>
<dbReference type="GO" id="GO:0005524">
    <property type="term" value="F:ATP binding"/>
    <property type="evidence" value="ECO:0007669"/>
    <property type="project" value="UniProtKB-KW"/>
</dbReference>
<sequence>MERLPLPRFTGMHTARFHIAETFMRRKGYGVEFPDIKPLLSSARHRTVRVSERPFESSPELPPTLPMSVRYPLLNRELGILGFNERVLAQAADPQVPLLERLRFICITSSNLDEFFEVRMAGLQEQIRDNPGALTPDGMSLQHAYDLVVERAQRLVHRQYTMLHETVLPALEQEGIYFHASDSWNDEQLEWARRYFLDELLPVLTPIGLDPAHPFPRVLNKSLNFVVELEGRDAFGRQAVMGIVQAPRALPRVVRMPHALSGFEHGFVLLSSFMQRFVGELFPQLVVKSCNQFRITRNSELFVDEDEITNLRVALQGELPARHLGNAVRLEVSADTPLHIVRRLLEESELGDKDCYRVAGSVNLVRLMQIPDLVDRPDLKFTPFTASTPAVIANAPTMFDAIDAGDILLHHPYESFQPVLELLQQAARDPSVVAIKQTIYRTGTDSPLMDALMEAARNGKEVTVVVELLARFDEETNINWASQLEAVGAHVVYGVVGHKCHAKMMLIVRRVVQAGKASLRRYVHLGTGNYHPRTARLYTDFGLMTADQKICEDVHHVFQQLTGIGGELTLHELWQSPFTLHPRIIESIRAEIDNAQAGKRAHRRENERAAGTVGDRRAVRSVAGRRQGRSDRARRLRAEARCAGAVGKHHGALDRRPLPRTPPHLLFPCGRRRGRLSVECRLDGPQPVPPRRSRVPDPRAQAEAARDRRGAVGVPRRQPVGMADAQRRPLSPAPHRQDDPQRSARAAREVLLVNRRRDADRADASP</sequence>
<dbReference type="GO" id="GO:0008976">
    <property type="term" value="F:polyphosphate kinase activity"/>
    <property type="evidence" value="ECO:0007669"/>
    <property type="project" value="UniProtKB-EC"/>
</dbReference>
<gene>
    <name evidence="11" type="ordered locus">Bcen_0826</name>
</gene>
<comment type="similarity">
    <text evidence="6">Belongs to the polyphosphate kinase 1 (PPK1) family.</text>
</comment>
<comment type="PTM">
    <text evidence="6">An intermediate of this reaction is the autophosphorylated ppk in which a phosphate is covalently linked to a histidine residue through a N-P bond.</text>
</comment>
<dbReference type="NCBIfam" id="NF003918">
    <property type="entry name" value="PRK05443.1-2"/>
    <property type="match status" value="1"/>
</dbReference>
<organism evidence="11">
    <name type="scientific">Burkholderia orbicola (strain AU 1054)</name>
    <dbReference type="NCBI Taxonomy" id="331271"/>
    <lineage>
        <taxon>Bacteria</taxon>
        <taxon>Pseudomonadati</taxon>
        <taxon>Pseudomonadota</taxon>
        <taxon>Betaproteobacteria</taxon>
        <taxon>Burkholderiales</taxon>
        <taxon>Burkholderiaceae</taxon>
        <taxon>Burkholderia</taxon>
        <taxon>Burkholderia cepacia complex</taxon>
        <taxon>Burkholderia orbicola</taxon>
    </lineage>
</organism>
<feature type="domain" description="Polyphosphate kinase middle" evidence="8">
    <location>
        <begin position="187"/>
        <end position="370"/>
    </location>
</feature>
<dbReference type="InterPro" id="IPR025198">
    <property type="entry name" value="PPK_N_dom"/>
</dbReference>
<dbReference type="InterPro" id="IPR041108">
    <property type="entry name" value="PP_kinase_C_1"/>
</dbReference>
<evidence type="ECO:0000256" key="5">
    <source>
        <dbReference type="ARBA" id="ARBA00022840"/>
    </source>
</evidence>
<keyword evidence="5" id="KW-0067">ATP-binding</keyword>
<evidence type="ECO:0000259" key="9">
    <source>
        <dbReference type="Pfam" id="PF13089"/>
    </source>
</evidence>
<accession>A0A0H2XP54</accession>
<dbReference type="HOGENOM" id="CLU_364366_0_0_4"/>
<evidence type="ECO:0000256" key="1">
    <source>
        <dbReference type="ARBA" id="ARBA00022553"/>
    </source>
</evidence>
<feature type="domain" description="Polyphosphate kinase N-terminal" evidence="9">
    <location>
        <begin position="74"/>
        <end position="178"/>
    </location>
</feature>
<evidence type="ECO:0000256" key="3">
    <source>
        <dbReference type="ARBA" id="ARBA00022741"/>
    </source>
</evidence>
<dbReference type="GO" id="GO:0009358">
    <property type="term" value="C:polyphosphate kinase complex"/>
    <property type="evidence" value="ECO:0007669"/>
    <property type="project" value="InterPro"/>
</dbReference>
<dbReference type="Pfam" id="PF17941">
    <property type="entry name" value="PP_kinase_C_1"/>
    <property type="match status" value="1"/>
</dbReference>
<dbReference type="SUPFAM" id="SSF140356">
    <property type="entry name" value="PPK N-terminal domain-like"/>
    <property type="match status" value="1"/>
</dbReference>
<dbReference type="AlphaFoldDB" id="A0A0H2XP54"/>
<protein>
    <recommendedName>
        <fullName evidence="6">Polyphosphate kinase</fullName>
        <ecNumber evidence="6">2.7.4.1</ecNumber>
    </recommendedName>
</protein>
<dbReference type="Pfam" id="PF13089">
    <property type="entry name" value="PP_kinase_N"/>
    <property type="match status" value="1"/>
</dbReference>
<dbReference type="Gene3D" id="3.30.1840.10">
    <property type="entry name" value="Polyphosphate kinase middle domain"/>
    <property type="match status" value="1"/>
</dbReference>
<feature type="compositionally biased region" description="Basic and acidic residues" evidence="7">
    <location>
        <begin position="628"/>
        <end position="640"/>
    </location>
</feature>
<evidence type="ECO:0000259" key="10">
    <source>
        <dbReference type="Pfam" id="PF17941"/>
    </source>
</evidence>
<dbReference type="InterPro" id="IPR036830">
    <property type="entry name" value="PP_kinase_middle_dom_sf"/>
</dbReference>
<comment type="catalytic activity">
    <reaction evidence="6">
        <text>[phosphate](n) + ATP = [phosphate](n+1) + ADP</text>
        <dbReference type="Rhea" id="RHEA:19573"/>
        <dbReference type="Rhea" id="RHEA-COMP:9859"/>
        <dbReference type="Rhea" id="RHEA-COMP:14280"/>
        <dbReference type="ChEBI" id="CHEBI:16838"/>
        <dbReference type="ChEBI" id="CHEBI:30616"/>
        <dbReference type="ChEBI" id="CHEBI:456216"/>
        <dbReference type="EC" id="2.7.4.1"/>
    </reaction>
</comment>
<name>A0A0H2XP54_BURO1</name>
<keyword evidence="3" id="KW-0547">Nucleotide-binding</keyword>
<dbReference type="EC" id="2.7.4.1" evidence="6"/>
<dbReference type="SUPFAM" id="SSF56024">
    <property type="entry name" value="Phospholipase D/nuclease"/>
    <property type="match status" value="1"/>
</dbReference>
<dbReference type="PANTHER" id="PTHR30218:SF0">
    <property type="entry name" value="POLYPHOSPHATE KINASE"/>
    <property type="match status" value="1"/>
</dbReference>
<dbReference type="Pfam" id="PF02503">
    <property type="entry name" value="PP_kinase"/>
    <property type="match status" value="1"/>
</dbReference>
<feature type="compositionally biased region" description="Basic and acidic residues" evidence="7">
    <location>
        <begin position="735"/>
        <end position="748"/>
    </location>
</feature>
<dbReference type="Gene3D" id="1.20.58.310">
    <property type="entry name" value="Polyphosphate kinase N-terminal domain"/>
    <property type="match status" value="1"/>
</dbReference>
<dbReference type="SUPFAM" id="SSF143724">
    <property type="entry name" value="PHP14-like"/>
    <property type="match status" value="1"/>
</dbReference>
<dbReference type="InterPro" id="IPR036832">
    <property type="entry name" value="PPK_N_dom_sf"/>
</dbReference>
<dbReference type="InterPro" id="IPR024953">
    <property type="entry name" value="PP_kinase_middle"/>
</dbReference>
<dbReference type="GO" id="GO:0006799">
    <property type="term" value="P:polyphosphate biosynthetic process"/>
    <property type="evidence" value="ECO:0007669"/>
    <property type="project" value="InterPro"/>
</dbReference>
<comment type="function">
    <text evidence="6">Catalyzes the reversible transfer of the terminal phosphate of ATP to form a long-chain polyphosphate (polyP).</text>
</comment>
<evidence type="ECO:0000259" key="8">
    <source>
        <dbReference type="Pfam" id="PF02503"/>
    </source>
</evidence>
<dbReference type="CDD" id="cd09165">
    <property type="entry name" value="PLDc_PaPPK1_C1_like"/>
    <property type="match status" value="1"/>
</dbReference>
<evidence type="ECO:0000256" key="4">
    <source>
        <dbReference type="ARBA" id="ARBA00022777"/>
    </source>
</evidence>
<evidence type="ECO:0000256" key="2">
    <source>
        <dbReference type="ARBA" id="ARBA00022679"/>
    </source>
</evidence>